<dbReference type="InterPro" id="IPR005247">
    <property type="entry name" value="YbhB_YbcL/LppC-like"/>
</dbReference>
<organism evidence="1 2">
    <name type="scientific">Herminiimonas contaminans</name>
    <dbReference type="NCBI Taxonomy" id="1111140"/>
    <lineage>
        <taxon>Bacteria</taxon>
        <taxon>Pseudomonadati</taxon>
        <taxon>Pseudomonadota</taxon>
        <taxon>Betaproteobacteria</taxon>
        <taxon>Burkholderiales</taxon>
        <taxon>Oxalobacteraceae</taxon>
        <taxon>Herminiimonas</taxon>
    </lineage>
</organism>
<dbReference type="PANTHER" id="PTHR30289">
    <property type="entry name" value="UNCHARACTERIZED PROTEIN YBCL-RELATED"/>
    <property type="match status" value="1"/>
</dbReference>
<dbReference type="RefSeq" id="WP_195875127.1">
    <property type="nucleotide sequence ID" value="NZ_JADOEL010000004.1"/>
</dbReference>
<gene>
    <name evidence="1" type="ORF">IXC47_07020</name>
</gene>
<name>A0ABS0ERV0_9BURK</name>
<dbReference type="NCBIfam" id="TIGR00481">
    <property type="entry name" value="YbhB/YbcL family Raf kinase inhibitor-like protein"/>
    <property type="match status" value="1"/>
</dbReference>
<reference evidence="1 2" key="1">
    <citation type="submission" date="2020-11" db="EMBL/GenBank/DDBJ databases">
        <title>WGS of Herminiimonas contaminans strain Marseille-Q4544 isolated from planarians Schmidtea mediterranea.</title>
        <authorList>
            <person name="Kangale L."/>
        </authorList>
    </citation>
    <scope>NUCLEOTIDE SEQUENCE [LARGE SCALE GENOMIC DNA]</scope>
    <source>
        <strain evidence="1 2">Marseille-Q4544</strain>
    </source>
</reference>
<evidence type="ECO:0000313" key="1">
    <source>
        <dbReference type="EMBL" id="MBF8177425.1"/>
    </source>
</evidence>
<dbReference type="SUPFAM" id="SSF49777">
    <property type="entry name" value="PEBP-like"/>
    <property type="match status" value="1"/>
</dbReference>
<dbReference type="Pfam" id="PF01161">
    <property type="entry name" value="PBP"/>
    <property type="match status" value="1"/>
</dbReference>
<dbReference type="Gene3D" id="3.90.280.10">
    <property type="entry name" value="PEBP-like"/>
    <property type="match status" value="1"/>
</dbReference>
<dbReference type="Proteomes" id="UP000657372">
    <property type="component" value="Unassembled WGS sequence"/>
</dbReference>
<dbReference type="PANTHER" id="PTHR30289:SF1">
    <property type="entry name" value="PEBP (PHOSPHATIDYLETHANOLAMINE-BINDING PROTEIN) FAMILY PROTEIN"/>
    <property type="match status" value="1"/>
</dbReference>
<protein>
    <submittedName>
        <fullName evidence="1">YbhB/YbcL family Raf kinase inhibitor-like protein</fullName>
    </submittedName>
</protein>
<keyword evidence="2" id="KW-1185">Reference proteome</keyword>
<evidence type="ECO:0000313" key="2">
    <source>
        <dbReference type="Proteomes" id="UP000657372"/>
    </source>
</evidence>
<accession>A0ABS0ERV0</accession>
<sequence length="214" mass="22665">MKLWSDSFKDGAAIPGEFAFCVIDPATHVTLSSNKNPHLAWSGVPAATKSLVLVVHDPDVPSRGDDVNQEGKTVPADLPRVDFFHWTLVDLPPDTQQIAAGSFAHGVTPRGKSGPAIANSPVPGARHGINDYTGWFASDADMAGAYFGYDGPCPPWNDAIVHRYVFTLYALDIASVPLDGEFTGQQVRAAIAGHVLDQASVSGSYTLNPALAPD</sequence>
<keyword evidence="1" id="KW-0649">Protein kinase inhibitor</keyword>
<dbReference type="CDD" id="cd00865">
    <property type="entry name" value="PEBP_bact_arch"/>
    <property type="match status" value="1"/>
</dbReference>
<dbReference type="EMBL" id="JADOEL010000004">
    <property type="protein sequence ID" value="MBF8177425.1"/>
    <property type="molecule type" value="Genomic_DNA"/>
</dbReference>
<dbReference type="InterPro" id="IPR008914">
    <property type="entry name" value="PEBP"/>
</dbReference>
<dbReference type="InterPro" id="IPR036610">
    <property type="entry name" value="PEBP-like_sf"/>
</dbReference>
<comment type="caution">
    <text evidence="1">The sequence shown here is derived from an EMBL/GenBank/DDBJ whole genome shotgun (WGS) entry which is preliminary data.</text>
</comment>
<proteinExistence type="predicted"/>
<dbReference type="GO" id="GO:0004860">
    <property type="term" value="F:protein kinase inhibitor activity"/>
    <property type="evidence" value="ECO:0007669"/>
    <property type="project" value="UniProtKB-KW"/>
</dbReference>